<dbReference type="CDD" id="cd00075">
    <property type="entry name" value="HATPase"/>
    <property type="match status" value="1"/>
</dbReference>
<dbReference type="EC" id="2.7.13.3" evidence="3"/>
<dbReference type="GO" id="GO:0000155">
    <property type="term" value="F:phosphorelay sensor kinase activity"/>
    <property type="evidence" value="ECO:0007669"/>
    <property type="project" value="InterPro"/>
</dbReference>
<proteinExistence type="predicted"/>
<dbReference type="Gene3D" id="3.30.565.10">
    <property type="entry name" value="Histidine kinase-like ATPase, C-terminal domain"/>
    <property type="match status" value="1"/>
</dbReference>
<reference evidence="11" key="1">
    <citation type="submission" date="2015-03" db="EMBL/GenBank/DDBJ databases">
        <title>Luteipulveratus halotolerans sp. nov., a novel actinobacterium (Dermacoccaceae) from Sarawak, Malaysia.</title>
        <authorList>
            <person name="Juboi H."/>
            <person name="Basik A."/>
            <person name="Shamsul S.S."/>
            <person name="Arnold P."/>
            <person name="Schmitt E.K."/>
            <person name="Sanglier J.-J."/>
            <person name="Yeo T."/>
        </authorList>
    </citation>
    <scope>NUCLEOTIDE SEQUENCE [LARGE SCALE GENOMIC DNA]</scope>
    <source>
        <strain evidence="11">C296001</strain>
    </source>
</reference>
<dbReference type="Gene3D" id="1.10.287.130">
    <property type="match status" value="1"/>
</dbReference>
<dbReference type="SMART" id="SM00387">
    <property type="entry name" value="HATPase_c"/>
    <property type="match status" value="1"/>
</dbReference>
<dbReference type="PROSITE" id="PS50109">
    <property type="entry name" value="HIS_KIN"/>
    <property type="match status" value="1"/>
</dbReference>
<evidence type="ECO:0000256" key="4">
    <source>
        <dbReference type="ARBA" id="ARBA00022553"/>
    </source>
</evidence>
<evidence type="ECO:0000256" key="3">
    <source>
        <dbReference type="ARBA" id="ARBA00012438"/>
    </source>
</evidence>
<dbReference type="Pfam" id="PF02518">
    <property type="entry name" value="HATPase_c"/>
    <property type="match status" value="1"/>
</dbReference>
<dbReference type="InterPro" id="IPR050736">
    <property type="entry name" value="Sensor_HK_Regulatory"/>
</dbReference>
<keyword evidence="7" id="KW-0902">Two-component regulatory system</keyword>
<dbReference type="InterPro" id="IPR003594">
    <property type="entry name" value="HATPase_dom"/>
</dbReference>
<dbReference type="InterPro" id="IPR013656">
    <property type="entry name" value="PAS_4"/>
</dbReference>
<evidence type="ECO:0000313" key="11">
    <source>
        <dbReference type="Proteomes" id="UP000037397"/>
    </source>
</evidence>
<feature type="domain" description="Histidine kinase" evidence="8">
    <location>
        <begin position="132"/>
        <end position="342"/>
    </location>
</feature>
<dbReference type="SUPFAM" id="SSF47384">
    <property type="entry name" value="Homodimeric domain of signal transducing histidine kinase"/>
    <property type="match status" value="1"/>
</dbReference>
<evidence type="ECO:0000313" key="10">
    <source>
        <dbReference type="EMBL" id="KNX37360.1"/>
    </source>
</evidence>
<dbReference type="InterPro" id="IPR000014">
    <property type="entry name" value="PAS"/>
</dbReference>
<dbReference type="Gene3D" id="3.30.450.20">
    <property type="entry name" value="PAS domain"/>
    <property type="match status" value="1"/>
</dbReference>
<keyword evidence="11" id="KW-1185">Reference proteome</keyword>
<dbReference type="PRINTS" id="PR00344">
    <property type="entry name" value="BCTRLSENSOR"/>
</dbReference>
<dbReference type="Proteomes" id="UP000037397">
    <property type="component" value="Unassembled WGS sequence"/>
</dbReference>
<dbReference type="PROSITE" id="PS50112">
    <property type="entry name" value="PAS"/>
    <property type="match status" value="1"/>
</dbReference>
<sequence>MESVSWPRVIDHLPDGLAVADGEGRLIAASRRSEDLTGLPLRSMVGEPVRSALPLSSPAGGSWWDQQDPWHGLHTRTGTPEQSLPLPNGRMVLAAARFNRRPDRSVETVVVTMRSTRARERAERDSSALISTVAHELRSPLTSVRGFSRTLRQRWSQLADEQKQWMLHAIETDTQRLSRLVGELLDISRIDSGRLQLRIQPIDLSSLVDQQIGRLVSAGHDPARFEVVRAPEPPELWGDEDRIVQVVSNLLENSVRHGAGAVTVSIAQDSEHVILLVADEGPGIPPENRDAVFTRFWQGSTHGGSGLGLHVVRGLVQAHGGHVEVLDVPGGATFRVLLPAGLPQALRSSPDG</sequence>
<dbReference type="FunFam" id="1.10.287.130:FF:000001">
    <property type="entry name" value="Two-component sensor histidine kinase"/>
    <property type="match status" value="1"/>
</dbReference>
<evidence type="ECO:0000256" key="2">
    <source>
        <dbReference type="ARBA" id="ARBA00004236"/>
    </source>
</evidence>
<dbReference type="GO" id="GO:0005886">
    <property type="term" value="C:plasma membrane"/>
    <property type="evidence" value="ECO:0007669"/>
    <property type="project" value="UniProtKB-SubCell"/>
</dbReference>
<protein>
    <recommendedName>
        <fullName evidence="3">histidine kinase</fullName>
        <ecNumber evidence="3">2.7.13.3</ecNumber>
    </recommendedName>
</protein>
<dbReference type="InterPro" id="IPR035965">
    <property type="entry name" value="PAS-like_dom_sf"/>
</dbReference>
<evidence type="ECO:0000256" key="6">
    <source>
        <dbReference type="ARBA" id="ARBA00022777"/>
    </source>
</evidence>
<dbReference type="SUPFAM" id="SSF55874">
    <property type="entry name" value="ATPase domain of HSP90 chaperone/DNA topoisomerase II/histidine kinase"/>
    <property type="match status" value="1"/>
</dbReference>
<feature type="domain" description="PAS" evidence="9">
    <location>
        <begin position="8"/>
        <end position="47"/>
    </location>
</feature>
<comment type="catalytic activity">
    <reaction evidence="1">
        <text>ATP + protein L-histidine = ADP + protein N-phospho-L-histidine.</text>
        <dbReference type="EC" id="2.7.13.3"/>
    </reaction>
</comment>
<evidence type="ECO:0000256" key="5">
    <source>
        <dbReference type="ARBA" id="ARBA00022679"/>
    </source>
</evidence>
<dbReference type="SUPFAM" id="SSF55785">
    <property type="entry name" value="PYP-like sensor domain (PAS domain)"/>
    <property type="match status" value="1"/>
</dbReference>
<comment type="caution">
    <text evidence="10">The sequence shown here is derived from an EMBL/GenBank/DDBJ whole genome shotgun (WGS) entry which is preliminary data.</text>
</comment>
<dbReference type="SMART" id="SM00388">
    <property type="entry name" value="HisKA"/>
    <property type="match status" value="1"/>
</dbReference>
<comment type="subcellular location">
    <subcellularLocation>
        <location evidence="2">Cell membrane</location>
    </subcellularLocation>
</comment>
<dbReference type="Pfam" id="PF08448">
    <property type="entry name" value="PAS_4"/>
    <property type="match status" value="1"/>
</dbReference>
<dbReference type="InterPro" id="IPR003661">
    <property type="entry name" value="HisK_dim/P_dom"/>
</dbReference>
<dbReference type="EMBL" id="LAIR01000002">
    <property type="protein sequence ID" value="KNX37360.1"/>
    <property type="molecule type" value="Genomic_DNA"/>
</dbReference>
<keyword evidence="5" id="KW-0808">Transferase</keyword>
<keyword evidence="6" id="KW-0418">Kinase</keyword>
<accession>A0A0L6CIA5</accession>
<evidence type="ECO:0000256" key="1">
    <source>
        <dbReference type="ARBA" id="ARBA00000085"/>
    </source>
</evidence>
<dbReference type="PANTHER" id="PTHR43711">
    <property type="entry name" value="TWO-COMPONENT HISTIDINE KINASE"/>
    <property type="match status" value="1"/>
</dbReference>
<gene>
    <name evidence="10" type="ORF">VV01_09710</name>
</gene>
<evidence type="ECO:0000259" key="8">
    <source>
        <dbReference type="PROSITE" id="PS50109"/>
    </source>
</evidence>
<evidence type="ECO:0000256" key="7">
    <source>
        <dbReference type="ARBA" id="ARBA00023012"/>
    </source>
</evidence>
<dbReference type="PANTHER" id="PTHR43711:SF1">
    <property type="entry name" value="HISTIDINE KINASE 1"/>
    <property type="match status" value="1"/>
</dbReference>
<dbReference type="InterPro" id="IPR036890">
    <property type="entry name" value="HATPase_C_sf"/>
</dbReference>
<dbReference type="InterPro" id="IPR004358">
    <property type="entry name" value="Sig_transdc_His_kin-like_C"/>
</dbReference>
<dbReference type="Pfam" id="PF00512">
    <property type="entry name" value="HisKA"/>
    <property type="match status" value="1"/>
</dbReference>
<evidence type="ECO:0000259" key="9">
    <source>
        <dbReference type="PROSITE" id="PS50112"/>
    </source>
</evidence>
<dbReference type="InterPro" id="IPR005467">
    <property type="entry name" value="His_kinase_dom"/>
</dbReference>
<dbReference type="CDD" id="cd00082">
    <property type="entry name" value="HisKA"/>
    <property type="match status" value="1"/>
</dbReference>
<keyword evidence="4" id="KW-0597">Phosphoprotein</keyword>
<dbReference type="InterPro" id="IPR036097">
    <property type="entry name" value="HisK_dim/P_sf"/>
</dbReference>
<name>A0A0L6CIA5_9MICO</name>
<dbReference type="AlphaFoldDB" id="A0A0L6CIA5"/>
<organism evidence="10 11">
    <name type="scientific">Luteipulveratus halotolerans</name>
    <dbReference type="NCBI Taxonomy" id="1631356"/>
    <lineage>
        <taxon>Bacteria</taxon>
        <taxon>Bacillati</taxon>
        <taxon>Actinomycetota</taxon>
        <taxon>Actinomycetes</taxon>
        <taxon>Micrococcales</taxon>
        <taxon>Dermacoccaceae</taxon>
        <taxon>Luteipulveratus</taxon>
    </lineage>
</organism>
<dbReference type="STRING" id="1631356.VV01_09710"/>